<evidence type="ECO:0000256" key="1">
    <source>
        <dbReference type="SAM" id="MobiDB-lite"/>
    </source>
</evidence>
<reference evidence="2 3" key="1">
    <citation type="submission" date="2010-05" db="EMBL/GenBank/DDBJ databases">
        <title>The Genome Sequence of Thecamonas trahens ATCC 50062.</title>
        <authorList>
            <consortium name="The Broad Institute Genome Sequencing Platform"/>
            <person name="Russ C."/>
            <person name="Cuomo C."/>
            <person name="Shea T."/>
            <person name="Young S.K."/>
            <person name="Zeng Q."/>
            <person name="Koehrsen M."/>
            <person name="Haas B."/>
            <person name="Borodovsky M."/>
            <person name="Guigo R."/>
            <person name="Alvarado L."/>
            <person name="Berlin A."/>
            <person name="Bochicchio J."/>
            <person name="Borenstein D."/>
            <person name="Chapman S."/>
            <person name="Chen Z."/>
            <person name="Freedman E."/>
            <person name="Gellesch M."/>
            <person name="Goldberg J."/>
            <person name="Griggs A."/>
            <person name="Gujja S."/>
            <person name="Heilman E."/>
            <person name="Heiman D."/>
            <person name="Hepburn T."/>
            <person name="Howarth C."/>
            <person name="Jen D."/>
            <person name="Larson L."/>
            <person name="Mehta T."/>
            <person name="Park D."/>
            <person name="Pearson M."/>
            <person name="Roberts A."/>
            <person name="Saif S."/>
            <person name="Shenoy N."/>
            <person name="Sisk P."/>
            <person name="Stolte C."/>
            <person name="Sykes S."/>
            <person name="Thomson T."/>
            <person name="Walk T."/>
            <person name="White J."/>
            <person name="Yandava C."/>
            <person name="Burger G."/>
            <person name="Gray M.W."/>
            <person name="Holland P.W.H."/>
            <person name="King N."/>
            <person name="Lang F.B.F."/>
            <person name="Roger A.J."/>
            <person name="Ruiz-Trillo I."/>
            <person name="Lander E."/>
            <person name="Nusbaum C."/>
        </authorList>
    </citation>
    <scope>NUCLEOTIDE SEQUENCE [LARGE SCALE GENOMIC DNA]</scope>
    <source>
        <strain evidence="2 3">ATCC 50062</strain>
    </source>
</reference>
<name>A0A0L0DPD1_THETB</name>
<sequence length="132" mass="13643">MLCRMGSSPWSRSSLSVASTSAAPTRSSPCTPVVSWRPRSQPPARLPTTSCDSSSPAHSAKQQMAADAKLLPCVTDSMARATIDGAIDGHGCGGGALWTGTWPVADGRIDGRGGRGRTTSSGPVMSAMLRRE</sequence>
<dbReference type="Proteomes" id="UP000054408">
    <property type="component" value="Unassembled WGS sequence"/>
</dbReference>
<feature type="region of interest" description="Disordered" evidence="1">
    <location>
        <begin position="1"/>
        <end position="63"/>
    </location>
</feature>
<gene>
    <name evidence="2" type="ORF">AMSG_08776</name>
</gene>
<evidence type="ECO:0000313" key="3">
    <source>
        <dbReference type="Proteomes" id="UP000054408"/>
    </source>
</evidence>
<feature type="compositionally biased region" description="Low complexity" evidence="1">
    <location>
        <begin position="11"/>
        <end position="32"/>
    </location>
</feature>
<dbReference type="EMBL" id="GL349480">
    <property type="protein sequence ID" value="KNC53283.1"/>
    <property type="molecule type" value="Genomic_DNA"/>
</dbReference>
<feature type="compositionally biased region" description="Polar residues" evidence="1">
    <location>
        <begin position="47"/>
        <end position="62"/>
    </location>
</feature>
<dbReference type="GeneID" id="25567391"/>
<proteinExistence type="predicted"/>
<keyword evidence="3" id="KW-1185">Reference proteome</keyword>
<feature type="region of interest" description="Disordered" evidence="1">
    <location>
        <begin position="108"/>
        <end position="132"/>
    </location>
</feature>
<organism evidence="2 3">
    <name type="scientific">Thecamonas trahens ATCC 50062</name>
    <dbReference type="NCBI Taxonomy" id="461836"/>
    <lineage>
        <taxon>Eukaryota</taxon>
        <taxon>Apusozoa</taxon>
        <taxon>Apusomonadida</taxon>
        <taxon>Apusomonadidae</taxon>
        <taxon>Thecamonas</taxon>
    </lineage>
</organism>
<dbReference type="RefSeq" id="XP_013754547.1">
    <property type="nucleotide sequence ID" value="XM_013899093.1"/>
</dbReference>
<evidence type="ECO:0000313" key="2">
    <source>
        <dbReference type="EMBL" id="KNC53283.1"/>
    </source>
</evidence>
<dbReference type="AlphaFoldDB" id="A0A0L0DPD1"/>
<protein>
    <submittedName>
        <fullName evidence="2">Uncharacterized protein</fullName>
    </submittedName>
</protein>
<accession>A0A0L0DPD1</accession>